<feature type="transmembrane region" description="Helical" evidence="8">
    <location>
        <begin position="116"/>
        <end position="137"/>
    </location>
</feature>
<comment type="caution">
    <text evidence="9">The sequence shown here is derived from an EMBL/GenBank/DDBJ whole genome shotgun (WGS) entry which is preliminary data.</text>
</comment>
<evidence type="ECO:0000313" key="9">
    <source>
        <dbReference type="EMBL" id="PZX01618.1"/>
    </source>
</evidence>
<dbReference type="InterPro" id="IPR000522">
    <property type="entry name" value="ABC_transptr_permease_BtuC"/>
</dbReference>
<dbReference type="GO" id="GO:0022857">
    <property type="term" value="F:transmembrane transporter activity"/>
    <property type="evidence" value="ECO:0007669"/>
    <property type="project" value="InterPro"/>
</dbReference>
<feature type="transmembrane region" description="Helical" evidence="8">
    <location>
        <begin position="59"/>
        <end position="79"/>
    </location>
</feature>
<feature type="transmembrane region" description="Helical" evidence="8">
    <location>
        <begin position="149"/>
        <end position="170"/>
    </location>
</feature>
<accession>A0A2W7MJA3</accession>
<dbReference type="InterPro" id="IPR037294">
    <property type="entry name" value="ABC_BtuC-like"/>
</dbReference>
<dbReference type="EMBL" id="QKZI01000015">
    <property type="protein sequence ID" value="PZX01618.1"/>
    <property type="molecule type" value="Genomic_DNA"/>
</dbReference>
<dbReference type="RefSeq" id="WP_111441018.1">
    <property type="nucleotide sequence ID" value="NZ_QKZI01000015.1"/>
</dbReference>
<feature type="transmembrane region" description="Helical" evidence="8">
    <location>
        <begin position="235"/>
        <end position="262"/>
    </location>
</feature>
<keyword evidence="3" id="KW-0813">Transport</keyword>
<feature type="transmembrane region" description="Helical" evidence="8">
    <location>
        <begin position="12"/>
        <end position="31"/>
    </location>
</feature>
<dbReference type="SUPFAM" id="SSF81345">
    <property type="entry name" value="ABC transporter involved in vitamin B12 uptake, BtuC"/>
    <property type="match status" value="1"/>
</dbReference>
<dbReference type="PANTHER" id="PTHR30472:SF65">
    <property type="entry name" value="SIDEROPHORE TRANSPORT SYSTEM PERMEASE PROTEIN YFIZ-RELATED"/>
    <property type="match status" value="1"/>
</dbReference>
<feature type="transmembrane region" description="Helical" evidence="8">
    <location>
        <begin position="274"/>
        <end position="291"/>
    </location>
</feature>
<evidence type="ECO:0000256" key="6">
    <source>
        <dbReference type="ARBA" id="ARBA00022989"/>
    </source>
</evidence>
<protein>
    <submittedName>
        <fullName evidence="9">Iron complex transport system permease protein</fullName>
    </submittedName>
</protein>
<dbReference type="GO" id="GO:0033214">
    <property type="term" value="P:siderophore-iron import into cell"/>
    <property type="evidence" value="ECO:0007669"/>
    <property type="project" value="TreeGrafter"/>
</dbReference>
<reference evidence="9 10" key="1">
    <citation type="submission" date="2018-06" db="EMBL/GenBank/DDBJ databases">
        <title>Genomic Encyclopedia of Type Strains, Phase IV (KMG-IV): sequencing the most valuable type-strain genomes for metagenomic binning, comparative biology and taxonomic classification.</title>
        <authorList>
            <person name="Goeker M."/>
        </authorList>
    </citation>
    <scope>NUCLEOTIDE SEQUENCE [LARGE SCALE GENOMIC DNA]</scope>
    <source>
        <strain evidence="9 10">DSM 5</strain>
    </source>
</reference>
<keyword evidence="4" id="KW-1003">Cell membrane</keyword>
<dbReference type="Proteomes" id="UP000248646">
    <property type="component" value="Unassembled WGS sequence"/>
</dbReference>
<sequence>MKASYSVISKMLLSLIVLILIILVALGFGAANTSFQDLYEAIIAKSGGSYYEILREIRIPRVIAAFFVGAALAVAGAIMQGMTRNPLADPGLLGLTSGANLALALVLAFIPGLPFLMLMLSCFIGAAIGMLIVFGIGVSSKNGLSPLKLVLAGAAVSLFLQATSDGIGIVFNVSKNMSMWTAGGLIGTTWPTLIIVPFIIGGLVVTIIYSKQLTILSLNEELAIGLGQKTKLIKLLLMLIVIILAGAAVALIGNLSFIGLFIPHIVRKIVGADYRFIIPMSIIVGGTFMIFTDFISRKVIAPFEIPVVSLVALVGLPFFIYIVKKGGRTFFV</sequence>
<evidence type="ECO:0000256" key="2">
    <source>
        <dbReference type="ARBA" id="ARBA00007935"/>
    </source>
</evidence>
<comment type="similarity">
    <text evidence="2">Belongs to the binding-protein-dependent transport system permease family. FecCD subfamily.</text>
</comment>
<dbReference type="CDD" id="cd06550">
    <property type="entry name" value="TM_ABC_iron-siderophores_like"/>
    <property type="match status" value="1"/>
</dbReference>
<keyword evidence="6 8" id="KW-1133">Transmembrane helix</keyword>
<evidence type="ECO:0000256" key="1">
    <source>
        <dbReference type="ARBA" id="ARBA00004651"/>
    </source>
</evidence>
<keyword evidence="7 8" id="KW-0472">Membrane</keyword>
<dbReference type="FunFam" id="1.10.3470.10:FF:000001">
    <property type="entry name" value="Vitamin B12 ABC transporter permease BtuC"/>
    <property type="match status" value="1"/>
</dbReference>
<keyword evidence="5 8" id="KW-0812">Transmembrane</keyword>
<evidence type="ECO:0000256" key="4">
    <source>
        <dbReference type="ARBA" id="ARBA00022475"/>
    </source>
</evidence>
<dbReference type="OrthoDB" id="9811721at2"/>
<proteinExistence type="inferred from homology"/>
<feature type="transmembrane region" description="Helical" evidence="8">
    <location>
        <begin position="303"/>
        <end position="323"/>
    </location>
</feature>
<evidence type="ECO:0000256" key="7">
    <source>
        <dbReference type="ARBA" id="ARBA00023136"/>
    </source>
</evidence>
<evidence type="ECO:0000256" key="3">
    <source>
        <dbReference type="ARBA" id="ARBA00022448"/>
    </source>
</evidence>
<evidence type="ECO:0000256" key="8">
    <source>
        <dbReference type="SAM" id="Phobius"/>
    </source>
</evidence>
<dbReference type="PANTHER" id="PTHR30472">
    <property type="entry name" value="FERRIC ENTEROBACTIN TRANSPORT SYSTEM PERMEASE PROTEIN"/>
    <property type="match status" value="1"/>
</dbReference>
<dbReference type="Pfam" id="PF01032">
    <property type="entry name" value="FecCD"/>
    <property type="match status" value="1"/>
</dbReference>
<name>A0A2W7MJA3_9BACI</name>
<comment type="subcellular location">
    <subcellularLocation>
        <location evidence="1">Cell membrane</location>
        <topology evidence="1">Multi-pass membrane protein</topology>
    </subcellularLocation>
</comment>
<gene>
    <name evidence="9" type="ORF">C7437_11514</name>
</gene>
<feature type="transmembrane region" description="Helical" evidence="8">
    <location>
        <begin position="91"/>
        <end position="110"/>
    </location>
</feature>
<evidence type="ECO:0000256" key="5">
    <source>
        <dbReference type="ARBA" id="ARBA00022692"/>
    </source>
</evidence>
<dbReference type="GO" id="GO:0005886">
    <property type="term" value="C:plasma membrane"/>
    <property type="evidence" value="ECO:0007669"/>
    <property type="project" value="UniProtKB-SubCell"/>
</dbReference>
<evidence type="ECO:0000313" key="10">
    <source>
        <dbReference type="Proteomes" id="UP000248646"/>
    </source>
</evidence>
<organism evidence="9 10">
    <name type="scientific">Psychrobacillus insolitus</name>
    <dbReference type="NCBI Taxonomy" id="1461"/>
    <lineage>
        <taxon>Bacteria</taxon>
        <taxon>Bacillati</taxon>
        <taxon>Bacillota</taxon>
        <taxon>Bacilli</taxon>
        <taxon>Bacillales</taxon>
        <taxon>Bacillaceae</taxon>
        <taxon>Psychrobacillus</taxon>
    </lineage>
</organism>
<dbReference type="Gene3D" id="1.10.3470.10">
    <property type="entry name" value="ABC transporter involved in vitamin B12 uptake, BtuC"/>
    <property type="match status" value="1"/>
</dbReference>
<keyword evidence="10" id="KW-1185">Reference proteome</keyword>
<dbReference type="AlphaFoldDB" id="A0A2W7MJA3"/>
<feature type="transmembrane region" description="Helical" evidence="8">
    <location>
        <begin position="190"/>
        <end position="209"/>
    </location>
</feature>